<proteinExistence type="predicted"/>
<name>A0A2H1KS33_BREAU</name>
<reference evidence="3" key="1">
    <citation type="submission" date="2017-03" db="EMBL/GenBank/DDBJ databases">
        <authorList>
            <person name="Monnet C."/>
        </authorList>
    </citation>
    <scope>NUCLEOTIDE SEQUENCE [LARGE SCALE GENOMIC DNA]</scope>
    <source>
        <strain evidence="3">CNRZ 920</strain>
    </source>
</reference>
<dbReference type="AlphaFoldDB" id="A0A2H1KS33"/>
<evidence type="ECO:0000313" key="3">
    <source>
        <dbReference type="Proteomes" id="UP000234289"/>
    </source>
</evidence>
<organism evidence="2 3">
    <name type="scientific">Brevibacterium aurantiacum</name>
    <dbReference type="NCBI Taxonomy" id="273384"/>
    <lineage>
        <taxon>Bacteria</taxon>
        <taxon>Bacillati</taxon>
        <taxon>Actinomycetota</taxon>
        <taxon>Actinomycetes</taxon>
        <taxon>Micrococcales</taxon>
        <taxon>Brevibacteriaceae</taxon>
        <taxon>Brevibacterium</taxon>
    </lineage>
</organism>
<gene>
    <name evidence="2" type="ORF">BAUR920_03537</name>
</gene>
<keyword evidence="1" id="KW-1133">Transmembrane helix</keyword>
<protein>
    <submittedName>
        <fullName evidence="2">Uncharacterized protein</fullName>
    </submittedName>
</protein>
<dbReference type="Proteomes" id="UP000234289">
    <property type="component" value="Unassembled WGS sequence"/>
</dbReference>
<accession>A0A2H1KS33</accession>
<keyword evidence="1" id="KW-0812">Transmembrane</keyword>
<feature type="transmembrane region" description="Helical" evidence="1">
    <location>
        <begin position="36"/>
        <end position="55"/>
    </location>
</feature>
<keyword evidence="1" id="KW-0472">Membrane</keyword>
<feature type="transmembrane region" description="Helical" evidence="1">
    <location>
        <begin position="86"/>
        <end position="108"/>
    </location>
</feature>
<evidence type="ECO:0000313" key="2">
    <source>
        <dbReference type="EMBL" id="SMY02527.1"/>
    </source>
</evidence>
<dbReference type="EMBL" id="FXZG01000037">
    <property type="protein sequence ID" value="SMY02527.1"/>
    <property type="molecule type" value="Genomic_DNA"/>
</dbReference>
<evidence type="ECO:0000256" key="1">
    <source>
        <dbReference type="SAM" id="Phobius"/>
    </source>
</evidence>
<sequence>MFLLVAAVRVHRMLLVLGTVGLAISGSRVADQPANFTWICVLLAFGSILWLSDLCREIDDRALQLSRDTKVKYSKAASDYLSGADLVKIVVALVGIAVLVVLAVYGTFW</sequence>